<sequence>MKVLLARTTTLAVVLLAIVLGWFAWEHYTRAPWTRDARVRADVVTLSADVSGRIVSLVVQDNQHVDKGQLLTEIDPARYSLAVEHARRSVEVAKATLGQSQASIVASEALLKQRQSEERRRRTLKQGFAISGEEWEKSNTDVAVAQADLLRNQANLGLAEANVQLAIAALTQAELDLQRTRVESPVSGYVTNLLTRQGDYAVAGGALLALVDSDSFYVSGYFEETKLPRIEEGDRVRVQLMSGETFGGTVQSIAFAIADRENATGGRLLANINPSYTWVKLAQRVPVRIGIDGDYAGKNRLRAGTTATVTVLEAQNHQAKKSPATE</sequence>
<comment type="similarity">
    <text evidence="1">Belongs to the membrane fusion protein (MFP) (TC 8.A.1) family.</text>
</comment>
<feature type="domain" description="Multidrug resistance protein MdtA-like barrel-sandwich hybrid" evidence="2">
    <location>
        <begin position="43"/>
        <end position="211"/>
    </location>
</feature>
<feature type="domain" description="p-hydroxybenzoic acid efflux pump subunit AaeA-like beta-barrel" evidence="3">
    <location>
        <begin position="215"/>
        <end position="311"/>
    </location>
</feature>
<dbReference type="Proteomes" id="UP000222460">
    <property type="component" value="Unassembled WGS sequence"/>
</dbReference>
<dbReference type="Gene3D" id="1.10.287.470">
    <property type="entry name" value="Helix hairpin bin"/>
    <property type="match status" value="1"/>
</dbReference>
<evidence type="ECO:0000313" key="5">
    <source>
        <dbReference type="Proteomes" id="UP000222460"/>
    </source>
</evidence>
<evidence type="ECO:0000259" key="2">
    <source>
        <dbReference type="Pfam" id="PF25917"/>
    </source>
</evidence>
<dbReference type="Gene3D" id="2.40.50.100">
    <property type="match status" value="1"/>
</dbReference>
<dbReference type="InterPro" id="IPR058634">
    <property type="entry name" value="AaeA-lik-b-barrel"/>
</dbReference>
<dbReference type="RefSeq" id="WP_098964107.1">
    <property type="nucleotide sequence ID" value="NZ_PDKZ01000002.1"/>
</dbReference>
<dbReference type="EMBL" id="PDKZ01000002">
    <property type="protein sequence ID" value="PHH39061.1"/>
    <property type="molecule type" value="Genomic_DNA"/>
</dbReference>
<proteinExistence type="inferred from homology"/>
<dbReference type="Gene3D" id="2.40.30.170">
    <property type="match status" value="1"/>
</dbReference>
<dbReference type="AlphaFoldDB" id="A0A2C5W584"/>
<evidence type="ECO:0000256" key="1">
    <source>
        <dbReference type="ARBA" id="ARBA00009477"/>
    </source>
</evidence>
<dbReference type="Pfam" id="PF25963">
    <property type="entry name" value="Beta-barrel_AAEA"/>
    <property type="match status" value="1"/>
</dbReference>
<organism evidence="4 5">
    <name type="scientific">Pseudomonas putida</name>
    <name type="common">Arthrobacter siderocapsulatus</name>
    <dbReference type="NCBI Taxonomy" id="303"/>
    <lineage>
        <taxon>Bacteria</taxon>
        <taxon>Pseudomonadati</taxon>
        <taxon>Pseudomonadota</taxon>
        <taxon>Gammaproteobacteria</taxon>
        <taxon>Pseudomonadales</taxon>
        <taxon>Pseudomonadaceae</taxon>
        <taxon>Pseudomonas</taxon>
    </lineage>
</organism>
<comment type="caution">
    <text evidence="4">The sequence shown here is derived from an EMBL/GenBank/DDBJ whole genome shotgun (WGS) entry which is preliminary data.</text>
</comment>
<protein>
    <submittedName>
        <fullName evidence="4">Efflux transporter periplasmic adaptor subunit</fullName>
    </submittedName>
</protein>
<gene>
    <name evidence="4" type="ORF">CRX57_02395</name>
</gene>
<dbReference type="PANTHER" id="PTHR30367:SF12">
    <property type="entry name" value="P-HYDROXYBENZOIC ACID EFFLUX PUMP SUBUNIT AAEA"/>
    <property type="match status" value="1"/>
</dbReference>
<dbReference type="InterPro" id="IPR050393">
    <property type="entry name" value="MFP_Efflux_Pump"/>
</dbReference>
<dbReference type="Pfam" id="PF25917">
    <property type="entry name" value="BSH_RND"/>
    <property type="match status" value="1"/>
</dbReference>
<dbReference type="SUPFAM" id="SSF111369">
    <property type="entry name" value="HlyD-like secretion proteins"/>
    <property type="match status" value="1"/>
</dbReference>
<evidence type="ECO:0000313" key="4">
    <source>
        <dbReference type="EMBL" id="PHH39061.1"/>
    </source>
</evidence>
<dbReference type="PANTHER" id="PTHR30367">
    <property type="entry name" value="P-HYDROXYBENZOIC ACID EFFLUX PUMP SUBUNIT AAEA-RELATED"/>
    <property type="match status" value="1"/>
</dbReference>
<accession>A0A2C5W584</accession>
<evidence type="ECO:0000259" key="3">
    <source>
        <dbReference type="Pfam" id="PF25963"/>
    </source>
</evidence>
<name>A0A2C5W584_PSEPU</name>
<dbReference type="InterPro" id="IPR058625">
    <property type="entry name" value="MdtA-like_BSH"/>
</dbReference>
<reference evidence="5" key="1">
    <citation type="submission" date="2017-10" db="EMBL/GenBank/DDBJ databases">
        <title>FDA dAtabase for Regulatory Grade micrObial Sequences (FDA-ARGOS): Supporting development and validation of Infectious Disease Dx tests.</title>
        <authorList>
            <person name="Goldberg B."/>
            <person name="Campos J."/>
            <person name="Tallon L."/>
            <person name="Sadzewicz L."/>
            <person name="Ott S."/>
            <person name="Zhao X."/>
            <person name="Nagaraj S."/>
            <person name="Vavikolanu K."/>
            <person name="Aluvathingal J."/>
            <person name="Nadendla S."/>
            <person name="Geyer C."/>
            <person name="Sichtig H."/>
        </authorList>
    </citation>
    <scope>NUCLEOTIDE SEQUENCE [LARGE SCALE GENOMIC DNA]</scope>
    <source>
        <strain evidence="5">FDAARGOS_376</strain>
    </source>
</reference>